<gene>
    <name evidence="1" type="ORF">HPLM_LOCUS9336</name>
</gene>
<dbReference type="Proteomes" id="UP000268014">
    <property type="component" value="Unassembled WGS sequence"/>
</dbReference>
<organism evidence="3">
    <name type="scientific">Haemonchus placei</name>
    <name type="common">Barber's pole worm</name>
    <dbReference type="NCBI Taxonomy" id="6290"/>
    <lineage>
        <taxon>Eukaryota</taxon>
        <taxon>Metazoa</taxon>
        <taxon>Ecdysozoa</taxon>
        <taxon>Nematoda</taxon>
        <taxon>Chromadorea</taxon>
        <taxon>Rhabditida</taxon>
        <taxon>Rhabditina</taxon>
        <taxon>Rhabditomorpha</taxon>
        <taxon>Strongyloidea</taxon>
        <taxon>Trichostrongylidae</taxon>
        <taxon>Haemonchus</taxon>
    </lineage>
</organism>
<dbReference type="SUPFAM" id="SSF160696">
    <property type="entry name" value="BTG domain-like"/>
    <property type="match status" value="1"/>
</dbReference>
<dbReference type="STRING" id="6290.A0A0N4WF78"/>
<evidence type="ECO:0000313" key="1">
    <source>
        <dbReference type="EMBL" id="VDO37216.1"/>
    </source>
</evidence>
<dbReference type="OrthoDB" id="19928at2759"/>
<dbReference type="WBParaSite" id="HPLM_0000934401-mRNA-1">
    <property type="protein sequence ID" value="HPLM_0000934401-mRNA-1"/>
    <property type="gene ID" value="HPLM_0000934401"/>
</dbReference>
<evidence type="ECO:0000313" key="3">
    <source>
        <dbReference type="WBParaSite" id="HPLM_0000934401-mRNA-1"/>
    </source>
</evidence>
<sequence>MYTEVKELVNFLAKYLIGKIPRRPVSSFSRFILTFAGRVDVHVRILLPKKYPISPIHLPSSSI</sequence>
<name>A0A0N4WF78_HAEPC</name>
<protein>
    <submittedName>
        <fullName evidence="1 3">Uncharacterized protein</fullName>
    </submittedName>
</protein>
<reference evidence="3" key="1">
    <citation type="submission" date="2017-02" db="UniProtKB">
        <authorList>
            <consortium name="WormBaseParasite"/>
        </authorList>
    </citation>
    <scope>IDENTIFICATION</scope>
</reference>
<reference evidence="1 2" key="2">
    <citation type="submission" date="2018-11" db="EMBL/GenBank/DDBJ databases">
        <authorList>
            <consortium name="Pathogen Informatics"/>
        </authorList>
    </citation>
    <scope>NUCLEOTIDE SEQUENCE [LARGE SCALE GENOMIC DNA]</scope>
    <source>
        <strain evidence="1 2">MHpl1</strain>
    </source>
</reference>
<evidence type="ECO:0000313" key="2">
    <source>
        <dbReference type="Proteomes" id="UP000268014"/>
    </source>
</evidence>
<dbReference type="EMBL" id="UZAF01017042">
    <property type="protein sequence ID" value="VDO37216.1"/>
    <property type="molecule type" value="Genomic_DNA"/>
</dbReference>
<dbReference type="InterPro" id="IPR036054">
    <property type="entry name" value="BTG-like_sf"/>
</dbReference>
<dbReference type="AlphaFoldDB" id="A0A0N4WF78"/>
<proteinExistence type="predicted"/>
<dbReference type="Gene3D" id="3.90.640.90">
    <property type="entry name" value="Anti-proliferative protein, N-terminal domain"/>
    <property type="match status" value="1"/>
</dbReference>
<accession>A0A0N4WF78</accession>
<keyword evidence="2" id="KW-1185">Reference proteome</keyword>